<dbReference type="GO" id="GO:0005737">
    <property type="term" value="C:cytoplasm"/>
    <property type="evidence" value="ECO:0007669"/>
    <property type="project" value="TreeGrafter"/>
</dbReference>
<protein>
    <recommendedName>
        <fullName evidence="3">PIH1 N-terminal domain-containing protein</fullName>
    </recommendedName>
</protein>
<name>A0AAD5Q9S4_PYTIN</name>
<evidence type="ECO:0000313" key="5">
    <source>
        <dbReference type="Proteomes" id="UP001209570"/>
    </source>
</evidence>
<evidence type="ECO:0000256" key="2">
    <source>
        <dbReference type="SAM" id="MobiDB-lite"/>
    </source>
</evidence>
<sequence length="416" mass="46011">MDVWRMLDDMAEKDPKGYQQFIHEQLQDGPPEVAQRRSFNPVPGLVVKCTMQTSNGKREKLFVNLCSHEIIDIPKNPNSDREVPRDTRAVPSTSNLQIPLVVGKRRSIKDFSGTECSAIDVVFHPWVLERCAWDASFKGDVLKLALHWVQQDAKLVLSPPTGKFIKSQYKGGVTVGGEILTSRFPITAGNQQTGELAGDDDGVTQNQREETAASIAMDSPSDLLKKMTLAKEEDEGKPEFLLAPVGDPPTSSASTRPKACCGIALHRKDEKPSAKKLIEVIDSKEDASKATTNKQSRKSKQSGSAVKRGFLNSTKAQLYPEGSSEGRPASAYVNLLSRSKVVDMTDLERQQAQQPDDRKTAKTSAEKDHGDHEFEQLCLAADPELDHSRDRSDEDVTRKLFGDDLEEFAKFLTSQS</sequence>
<comment type="caution">
    <text evidence="4">The sequence shown here is derived from an EMBL/GenBank/DDBJ whole genome shotgun (WGS) entry which is preliminary data.</text>
</comment>
<feature type="region of interest" description="Disordered" evidence="2">
    <location>
        <begin position="235"/>
        <end position="257"/>
    </location>
</feature>
<dbReference type="PANTHER" id="PTHR22997">
    <property type="entry name" value="PIH1 DOMAIN-CONTAINING PROTEIN 1"/>
    <property type="match status" value="1"/>
</dbReference>
<dbReference type="Proteomes" id="UP001209570">
    <property type="component" value="Unassembled WGS sequence"/>
</dbReference>
<dbReference type="InterPro" id="IPR012981">
    <property type="entry name" value="PIH1_N"/>
</dbReference>
<comment type="similarity">
    <text evidence="1">Belongs to the PIH1 family.</text>
</comment>
<dbReference type="PANTHER" id="PTHR22997:SF0">
    <property type="entry name" value="PIH1 DOMAIN-CONTAINING PROTEIN 1"/>
    <property type="match status" value="1"/>
</dbReference>
<feature type="region of interest" description="Disordered" evidence="2">
    <location>
        <begin position="343"/>
        <end position="394"/>
    </location>
</feature>
<dbReference type="EMBL" id="JAKCXM010000020">
    <property type="protein sequence ID" value="KAJ0407543.1"/>
    <property type="molecule type" value="Genomic_DNA"/>
</dbReference>
<reference evidence="4" key="1">
    <citation type="submission" date="2021-12" db="EMBL/GenBank/DDBJ databases">
        <title>Prjna785345.</title>
        <authorList>
            <person name="Rujirawat T."/>
            <person name="Krajaejun T."/>
        </authorList>
    </citation>
    <scope>NUCLEOTIDE SEQUENCE</scope>
    <source>
        <strain evidence="4">Pi057C3</strain>
    </source>
</reference>
<evidence type="ECO:0000259" key="3">
    <source>
        <dbReference type="Pfam" id="PF08190"/>
    </source>
</evidence>
<evidence type="ECO:0000256" key="1">
    <source>
        <dbReference type="ARBA" id="ARBA00008511"/>
    </source>
</evidence>
<feature type="region of interest" description="Disordered" evidence="2">
    <location>
        <begin position="285"/>
        <end position="313"/>
    </location>
</feature>
<feature type="compositionally biased region" description="Basic and acidic residues" evidence="2">
    <location>
        <begin position="384"/>
        <end position="394"/>
    </location>
</feature>
<feature type="domain" description="PIH1 N-terminal" evidence="3">
    <location>
        <begin position="34"/>
        <end position="173"/>
    </location>
</feature>
<evidence type="ECO:0000313" key="4">
    <source>
        <dbReference type="EMBL" id="KAJ0407543.1"/>
    </source>
</evidence>
<dbReference type="Pfam" id="PF08190">
    <property type="entry name" value="PIH1"/>
    <property type="match status" value="1"/>
</dbReference>
<organism evidence="4 5">
    <name type="scientific">Pythium insidiosum</name>
    <name type="common">Pythiosis disease agent</name>
    <dbReference type="NCBI Taxonomy" id="114742"/>
    <lineage>
        <taxon>Eukaryota</taxon>
        <taxon>Sar</taxon>
        <taxon>Stramenopiles</taxon>
        <taxon>Oomycota</taxon>
        <taxon>Peronosporomycetes</taxon>
        <taxon>Pythiales</taxon>
        <taxon>Pythiaceae</taxon>
        <taxon>Pythium</taxon>
    </lineage>
</organism>
<accession>A0AAD5Q9S4</accession>
<dbReference type="InterPro" id="IPR050734">
    <property type="entry name" value="PIH1/Kintoun_subfamily"/>
</dbReference>
<proteinExistence type="inferred from homology"/>
<feature type="compositionally biased region" description="Basic and acidic residues" evidence="2">
    <location>
        <begin position="343"/>
        <end position="375"/>
    </location>
</feature>
<dbReference type="AlphaFoldDB" id="A0AAD5Q9S4"/>
<keyword evidence="5" id="KW-1185">Reference proteome</keyword>
<gene>
    <name evidence="4" type="ORF">P43SY_006861</name>
</gene>